<keyword evidence="8" id="KW-1185">Reference proteome</keyword>
<keyword evidence="4" id="KW-0378">Hydrolase</keyword>
<evidence type="ECO:0000256" key="6">
    <source>
        <dbReference type="PIRSR" id="PIRSR600760-2"/>
    </source>
</evidence>
<dbReference type="EMBL" id="CAJNIZ010022692">
    <property type="protein sequence ID" value="CAE7463523.1"/>
    <property type="molecule type" value="Genomic_DNA"/>
</dbReference>
<dbReference type="InterPro" id="IPR000760">
    <property type="entry name" value="Inositol_monophosphatase-like"/>
</dbReference>
<dbReference type="Gene3D" id="3.40.190.80">
    <property type="match status" value="1"/>
</dbReference>
<evidence type="ECO:0000313" key="7">
    <source>
        <dbReference type="EMBL" id="CAE7463523.1"/>
    </source>
</evidence>
<name>A0A812S6C3_SYMPI</name>
<evidence type="ECO:0000313" key="8">
    <source>
        <dbReference type="Proteomes" id="UP000649617"/>
    </source>
</evidence>
<evidence type="ECO:0000256" key="2">
    <source>
        <dbReference type="ARBA" id="ARBA00009759"/>
    </source>
</evidence>
<dbReference type="Gene3D" id="3.30.540.10">
    <property type="entry name" value="Fructose-1,6-Bisphosphatase, subunit A, domain 1"/>
    <property type="match status" value="1"/>
</dbReference>
<dbReference type="PANTHER" id="PTHR43200:SF4">
    <property type="entry name" value="PAP-SPECIFIC PHOSPHATASE, MITOCHONDRIAL-RELATED"/>
    <property type="match status" value="1"/>
</dbReference>
<accession>A0A812S6C3</accession>
<evidence type="ECO:0000256" key="4">
    <source>
        <dbReference type="ARBA" id="ARBA00022801"/>
    </source>
</evidence>
<protein>
    <submittedName>
        <fullName evidence="7">SAL4 protein</fullName>
    </submittedName>
</protein>
<evidence type="ECO:0000256" key="1">
    <source>
        <dbReference type="ARBA" id="ARBA00001946"/>
    </source>
</evidence>
<feature type="binding site" evidence="6">
    <location>
        <position position="224"/>
    </location>
    <ligand>
        <name>Mg(2+)</name>
        <dbReference type="ChEBI" id="CHEBI:18420"/>
        <label>1</label>
        <note>catalytic</note>
    </ligand>
</feature>
<keyword evidence="3 6" id="KW-0479">Metal-binding</keyword>
<dbReference type="Pfam" id="PF00459">
    <property type="entry name" value="Inositol_P"/>
    <property type="match status" value="1"/>
</dbReference>
<dbReference type="GO" id="GO:0000103">
    <property type="term" value="P:sulfate assimilation"/>
    <property type="evidence" value="ECO:0007669"/>
    <property type="project" value="TreeGrafter"/>
</dbReference>
<reference evidence="7" key="1">
    <citation type="submission" date="2021-02" db="EMBL/GenBank/DDBJ databases">
        <authorList>
            <person name="Dougan E. K."/>
            <person name="Rhodes N."/>
            <person name="Thang M."/>
            <person name="Chan C."/>
        </authorList>
    </citation>
    <scope>NUCLEOTIDE SEQUENCE</scope>
</reference>
<dbReference type="PROSITE" id="PS00629">
    <property type="entry name" value="IMP_1"/>
    <property type="match status" value="1"/>
</dbReference>
<dbReference type="OrthoDB" id="411145at2759"/>
<comment type="similarity">
    <text evidence="2">Belongs to the inositol monophosphatase superfamily.</text>
</comment>
<keyword evidence="5 6" id="KW-0460">Magnesium</keyword>
<dbReference type="SUPFAM" id="SSF56655">
    <property type="entry name" value="Carbohydrate phosphatase"/>
    <property type="match status" value="1"/>
</dbReference>
<feature type="binding site" evidence="6">
    <location>
        <position position="226"/>
    </location>
    <ligand>
        <name>Mg(2+)</name>
        <dbReference type="ChEBI" id="CHEBI:18420"/>
        <label>1</label>
        <note>catalytic</note>
    </ligand>
</feature>
<organism evidence="7 8">
    <name type="scientific">Symbiodinium pilosum</name>
    <name type="common">Dinoflagellate</name>
    <dbReference type="NCBI Taxonomy" id="2952"/>
    <lineage>
        <taxon>Eukaryota</taxon>
        <taxon>Sar</taxon>
        <taxon>Alveolata</taxon>
        <taxon>Dinophyceae</taxon>
        <taxon>Suessiales</taxon>
        <taxon>Symbiodiniaceae</taxon>
        <taxon>Symbiodinium</taxon>
    </lineage>
</organism>
<feature type="binding site" evidence="6">
    <location>
        <position position="227"/>
    </location>
    <ligand>
        <name>Mg(2+)</name>
        <dbReference type="ChEBI" id="CHEBI:18420"/>
        <label>1</label>
        <note>catalytic</note>
    </ligand>
</feature>
<proteinExistence type="inferred from homology"/>
<comment type="cofactor">
    <cofactor evidence="1 6">
        <name>Mg(2+)</name>
        <dbReference type="ChEBI" id="CHEBI:18420"/>
    </cofactor>
</comment>
<sequence length="430" mass="45376">MAALSLALARSSSAGISANLQPFRLAPERVGVLPAARGSPVRAGQQRQRRLCGPATGAAFALSALTRAGRRGAVMPMRASSFGSLEPEVLAAVEVVQRSMQLVQALACDMDVAPPSLGKEMEACDVTAGISAIKPGDSTPVTAADYAIQGLVFEYLQRKFPADRLMGEEDAGDLHADPDLCQLALELCSKFSETTIMREPFLAAVDAGMAPSGDSDNGRVWVLDPIDGTKGFMTGQGYMIGLSLLVDGEVIMGVMGNPNAVTTPPIMLAVKGQGLHWWPGEGTGPLDFEPPKPNWAAQDFPLLSSAMAEGCDYPPWLLSPQSTRDACRPFGDAPASDLCCGSMVKYFAVAVGTHCGYVQYEEQLKTWDHACGIICVQESGGAASVTDAANKHVTFPGRRFSVHGGIVSCSRWCTPQMRKLLIEAAAGNAL</sequence>
<comment type="caution">
    <text evidence="7">The sequence shown here is derived from an EMBL/GenBank/DDBJ whole genome shotgun (WGS) entry which is preliminary data.</text>
</comment>
<dbReference type="GO" id="GO:0046872">
    <property type="term" value="F:metal ion binding"/>
    <property type="evidence" value="ECO:0007669"/>
    <property type="project" value="UniProtKB-KW"/>
</dbReference>
<dbReference type="InterPro" id="IPR020583">
    <property type="entry name" value="Inositol_monoP_metal-BS"/>
</dbReference>
<dbReference type="PANTHER" id="PTHR43200">
    <property type="entry name" value="PHOSPHATASE"/>
    <property type="match status" value="1"/>
</dbReference>
<feature type="binding site" evidence="6">
    <location>
        <position position="168"/>
    </location>
    <ligand>
        <name>Mg(2+)</name>
        <dbReference type="ChEBI" id="CHEBI:18420"/>
        <label>1</label>
        <note>catalytic</note>
    </ligand>
</feature>
<evidence type="ECO:0000256" key="3">
    <source>
        <dbReference type="ARBA" id="ARBA00022723"/>
    </source>
</evidence>
<evidence type="ECO:0000256" key="5">
    <source>
        <dbReference type="ARBA" id="ARBA00022842"/>
    </source>
</evidence>
<dbReference type="Proteomes" id="UP000649617">
    <property type="component" value="Unassembled WGS sequence"/>
</dbReference>
<dbReference type="AlphaFoldDB" id="A0A812S6C3"/>
<dbReference type="GO" id="GO:0008441">
    <property type="term" value="F:3'(2'),5'-bisphosphate nucleotidase activity"/>
    <property type="evidence" value="ECO:0007669"/>
    <property type="project" value="TreeGrafter"/>
</dbReference>
<gene>
    <name evidence="7" type="primary">SAL4</name>
    <name evidence="7" type="ORF">SPIL2461_LOCUS11608</name>
</gene>
<dbReference type="InterPro" id="IPR051090">
    <property type="entry name" value="Inositol_monoP_superfamily"/>
</dbReference>
<feature type="binding site" evidence="6">
    <location>
        <position position="368"/>
    </location>
    <ligand>
        <name>Mg(2+)</name>
        <dbReference type="ChEBI" id="CHEBI:18420"/>
        <label>1</label>
        <note>catalytic</note>
    </ligand>
</feature>